<evidence type="ECO:0000259" key="2">
    <source>
        <dbReference type="Pfam" id="PF01370"/>
    </source>
</evidence>
<dbReference type="RefSeq" id="WP_310059503.1">
    <property type="nucleotide sequence ID" value="NZ_JAVDVQ010000015.1"/>
</dbReference>
<keyword evidence="5" id="KW-1185">Reference proteome</keyword>
<dbReference type="NCBIfam" id="TIGR01777">
    <property type="entry name" value="yfcH"/>
    <property type="match status" value="1"/>
</dbReference>
<dbReference type="PANTHER" id="PTHR11092:SF0">
    <property type="entry name" value="EPIMERASE FAMILY PROTEIN SDR39U1"/>
    <property type="match status" value="1"/>
</dbReference>
<dbReference type="Pfam" id="PF08338">
    <property type="entry name" value="DUF1731"/>
    <property type="match status" value="1"/>
</dbReference>
<evidence type="ECO:0000256" key="1">
    <source>
        <dbReference type="ARBA" id="ARBA00009353"/>
    </source>
</evidence>
<dbReference type="Gene3D" id="3.40.50.720">
    <property type="entry name" value="NAD(P)-binding Rossmann-like Domain"/>
    <property type="match status" value="1"/>
</dbReference>
<evidence type="ECO:0000313" key="4">
    <source>
        <dbReference type="EMBL" id="MDR7083931.1"/>
    </source>
</evidence>
<sequence>MRIIVGGASGLIGTAVSHSLRSAGHDVGALVRRPPAAPSEFQWDPASGSIDELALKGADAVINLSGAGIGDRPWTRSRINELRNSRLGATRTLTAAMGRQDTPPAVFLSQSGSNYYGNAGLAVLRENAPAGSGVLARICADWEAAAHEAPAGVRVVTPRTGVVLSRSGGALGRLMPLLRLGVGGPLGNGRQYWPWITLPDVAGAFEFLLGSPLSGPVNLCAPESADVNSLIAQLAGALHRPAVFRVPAPVLRLVMGKLADELLLGSQRMEPAVLSEAGFQWQHPSLAQAAAWVAERGSKN</sequence>
<accession>A0ABU1UFG8</accession>
<feature type="domain" description="NAD-dependent epimerase/dehydratase" evidence="2">
    <location>
        <begin position="3"/>
        <end position="215"/>
    </location>
</feature>
<protein>
    <submittedName>
        <fullName evidence="4">Uncharacterized protein (TIGR01777 family)</fullName>
    </submittedName>
</protein>
<dbReference type="InterPro" id="IPR010099">
    <property type="entry name" value="SDR39U1"/>
</dbReference>
<gene>
    <name evidence="4" type="ORF">J2X01_003231</name>
</gene>
<dbReference type="Pfam" id="PF01370">
    <property type="entry name" value="Epimerase"/>
    <property type="match status" value="1"/>
</dbReference>
<evidence type="ECO:0000259" key="3">
    <source>
        <dbReference type="Pfam" id="PF08338"/>
    </source>
</evidence>
<dbReference type="InterPro" id="IPR013549">
    <property type="entry name" value="DUF1731"/>
</dbReference>
<dbReference type="InterPro" id="IPR001509">
    <property type="entry name" value="Epimerase_deHydtase"/>
</dbReference>
<dbReference type="InterPro" id="IPR036291">
    <property type="entry name" value="NAD(P)-bd_dom_sf"/>
</dbReference>
<evidence type="ECO:0000313" key="5">
    <source>
        <dbReference type="Proteomes" id="UP001252243"/>
    </source>
</evidence>
<reference evidence="4 5" key="1">
    <citation type="submission" date="2023-07" db="EMBL/GenBank/DDBJ databases">
        <title>Sorghum-associated microbial communities from plants grown in Nebraska, USA.</title>
        <authorList>
            <person name="Schachtman D."/>
        </authorList>
    </citation>
    <scope>NUCLEOTIDE SEQUENCE [LARGE SCALE GENOMIC DNA]</scope>
    <source>
        <strain evidence="4 5">BE167</strain>
    </source>
</reference>
<organism evidence="4 5">
    <name type="scientific">Arthrobacter ginsengisoli</name>
    <dbReference type="NCBI Taxonomy" id="1356565"/>
    <lineage>
        <taxon>Bacteria</taxon>
        <taxon>Bacillati</taxon>
        <taxon>Actinomycetota</taxon>
        <taxon>Actinomycetes</taxon>
        <taxon>Micrococcales</taxon>
        <taxon>Micrococcaceae</taxon>
        <taxon>Arthrobacter</taxon>
    </lineage>
</organism>
<dbReference type="SUPFAM" id="SSF51735">
    <property type="entry name" value="NAD(P)-binding Rossmann-fold domains"/>
    <property type="match status" value="1"/>
</dbReference>
<proteinExistence type="inferred from homology"/>
<feature type="domain" description="DUF1731" evidence="3">
    <location>
        <begin position="246"/>
        <end position="292"/>
    </location>
</feature>
<dbReference type="EMBL" id="JAVDVQ010000015">
    <property type="protein sequence ID" value="MDR7083931.1"/>
    <property type="molecule type" value="Genomic_DNA"/>
</dbReference>
<dbReference type="Proteomes" id="UP001252243">
    <property type="component" value="Unassembled WGS sequence"/>
</dbReference>
<comment type="caution">
    <text evidence="4">The sequence shown here is derived from an EMBL/GenBank/DDBJ whole genome shotgun (WGS) entry which is preliminary data.</text>
</comment>
<name>A0ABU1UFG8_9MICC</name>
<dbReference type="PANTHER" id="PTHR11092">
    <property type="entry name" value="SUGAR NUCLEOTIDE EPIMERASE RELATED"/>
    <property type="match status" value="1"/>
</dbReference>
<comment type="similarity">
    <text evidence="1">Belongs to the NAD(P)-dependent epimerase/dehydratase family. SDR39U1 subfamily.</text>
</comment>